<dbReference type="EMBL" id="JAFEJS010000019">
    <property type="protein sequence ID" value="MBT1173890.1"/>
    <property type="molecule type" value="Genomic_DNA"/>
</dbReference>
<dbReference type="Gene3D" id="1.10.287.1080">
    <property type="entry name" value="MazG-like"/>
    <property type="match status" value="1"/>
</dbReference>
<gene>
    <name evidence="1" type="ORF">JS528_11225</name>
</gene>
<comment type="caution">
    <text evidence="1">The sequence shown here is derived from an EMBL/GenBank/DDBJ whole genome shotgun (WGS) entry which is preliminary data.</text>
</comment>
<protein>
    <recommendedName>
        <fullName evidence="3">NTP pyrophosphohydrolase MazG putative catalytic core domain-containing protein</fullName>
    </recommendedName>
</protein>
<sequence>MEAGGNTIVHFPPVIAFGRLEPDKWLMLKTLEEAAEMVDAGKAHIHDEASSEKWTAFMDEIADVVQTLANLCAAFDIADSELYEALDRCRERNRKRGRL</sequence>
<keyword evidence="2" id="KW-1185">Reference proteome</keyword>
<dbReference type="SUPFAM" id="SSF101386">
    <property type="entry name" value="all-alpha NTP pyrophosphatases"/>
    <property type="match status" value="1"/>
</dbReference>
<reference evidence="1 2" key="1">
    <citation type="journal article" date="2021" name="Environ. Microbiol.">
        <title>Genetic insights into the dark matter of the mammalian gut microbiota through targeted genome reconstruction.</title>
        <authorList>
            <person name="Lugli G.A."/>
            <person name="Alessandri G."/>
            <person name="Milani C."/>
            <person name="Viappiani A."/>
            <person name="Fontana F."/>
            <person name="Tarracchini C."/>
            <person name="Mancabelli L."/>
            <person name="Argentini C."/>
            <person name="Ruiz L."/>
            <person name="Margolles A."/>
            <person name="van Sinderen D."/>
            <person name="Turroni F."/>
            <person name="Ventura M."/>
        </authorList>
    </citation>
    <scope>NUCLEOTIDE SEQUENCE [LARGE SCALE GENOMIC DNA]</scope>
    <source>
        <strain evidence="1 2">MA2</strain>
    </source>
</reference>
<dbReference type="Proteomes" id="UP000773064">
    <property type="component" value="Unassembled WGS sequence"/>
</dbReference>
<name>A0ABS5USH4_9BIFI</name>
<accession>A0ABS5USH4</accession>
<organism evidence="1 2">
    <name type="scientific">Bifidobacterium santillanense</name>
    <dbReference type="NCBI Taxonomy" id="2809028"/>
    <lineage>
        <taxon>Bacteria</taxon>
        <taxon>Bacillati</taxon>
        <taxon>Actinomycetota</taxon>
        <taxon>Actinomycetes</taxon>
        <taxon>Bifidobacteriales</taxon>
        <taxon>Bifidobacteriaceae</taxon>
        <taxon>Bifidobacterium</taxon>
    </lineage>
</organism>
<evidence type="ECO:0008006" key="3">
    <source>
        <dbReference type="Google" id="ProtNLM"/>
    </source>
</evidence>
<evidence type="ECO:0000313" key="2">
    <source>
        <dbReference type="Proteomes" id="UP000773064"/>
    </source>
</evidence>
<evidence type="ECO:0000313" key="1">
    <source>
        <dbReference type="EMBL" id="MBT1173890.1"/>
    </source>
</evidence>
<proteinExistence type="predicted"/>